<feature type="transmembrane region" description="Helical" evidence="23">
    <location>
        <begin position="12"/>
        <end position="35"/>
    </location>
</feature>
<keyword evidence="10" id="KW-1003">Cell membrane</keyword>
<dbReference type="EMBL" id="WNYA01000002">
    <property type="protein sequence ID" value="KAG8585823.1"/>
    <property type="molecule type" value="Genomic_DNA"/>
</dbReference>
<evidence type="ECO:0000256" key="16">
    <source>
        <dbReference type="ARBA" id="ARBA00023136"/>
    </source>
</evidence>
<evidence type="ECO:0000256" key="1">
    <source>
        <dbReference type="ARBA" id="ARBA00004107"/>
    </source>
</evidence>
<comment type="subcellular location">
    <subcellularLocation>
        <location evidence="7">Cell membrane</location>
        <topology evidence="7">Multi-pass membrane protein</topology>
    </subcellularLocation>
    <subcellularLocation>
        <location evidence="4">Cell surface</location>
    </subcellularLocation>
    <subcellularLocation>
        <location evidence="6">Endosome</location>
        <location evidence="6">Multivesicular body</location>
    </subcellularLocation>
    <subcellularLocation>
        <location evidence="1">Late endosome membrane</location>
        <topology evidence="1">Multi-pass membrane protein</topology>
    </subcellularLocation>
    <subcellularLocation>
        <location evidence="2">Lysosome membrane</location>
        <topology evidence="2">Multi-pass membrane protein</topology>
    </subcellularLocation>
    <subcellularLocation>
        <location evidence="3">Melanosome</location>
    </subcellularLocation>
    <subcellularLocation>
        <location evidence="23">Membrane</location>
        <topology evidence="23">Multi-pass membrane protein</topology>
    </subcellularLocation>
    <subcellularLocation>
        <location evidence="5">Secreted</location>
        <location evidence="5">Extracellular exosome</location>
    </subcellularLocation>
</comment>
<dbReference type="InterPro" id="IPR000301">
    <property type="entry name" value="Tetraspanin_animals"/>
</dbReference>
<dbReference type="AlphaFoldDB" id="A0AAV7CL74"/>
<evidence type="ECO:0000256" key="15">
    <source>
        <dbReference type="ARBA" id="ARBA00022989"/>
    </source>
</evidence>
<dbReference type="GO" id="GO:0005771">
    <property type="term" value="C:multivesicular body"/>
    <property type="evidence" value="ECO:0007669"/>
    <property type="project" value="UniProtKB-SubCell"/>
</dbReference>
<accession>A0AAV7CL74</accession>
<evidence type="ECO:0000313" key="25">
    <source>
        <dbReference type="Proteomes" id="UP000824782"/>
    </source>
</evidence>
<dbReference type="Pfam" id="PF00335">
    <property type="entry name" value="Tetraspanin"/>
    <property type="match status" value="1"/>
</dbReference>
<evidence type="ECO:0000256" key="22">
    <source>
        <dbReference type="ARBA" id="ARBA00046382"/>
    </source>
</evidence>
<comment type="similarity">
    <text evidence="8 23">Belongs to the tetraspanin (TM4SF) family.</text>
</comment>
<evidence type="ECO:0000256" key="12">
    <source>
        <dbReference type="ARBA" id="ARBA00022692"/>
    </source>
</evidence>
<dbReference type="InterPro" id="IPR008952">
    <property type="entry name" value="Tetraspanin_EC2_sf"/>
</dbReference>
<keyword evidence="9" id="KW-0813">Transport</keyword>
<dbReference type="PANTHER" id="PTHR19282:SF456">
    <property type="entry name" value="CD63 MOLECULE"/>
    <property type="match status" value="1"/>
</dbReference>
<evidence type="ECO:0000256" key="4">
    <source>
        <dbReference type="ARBA" id="ARBA00004241"/>
    </source>
</evidence>
<evidence type="ECO:0000256" key="7">
    <source>
        <dbReference type="ARBA" id="ARBA00004651"/>
    </source>
</evidence>
<evidence type="ECO:0000256" key="11">
    <source>
        <dbReference type="ARBA" id="ARBA00022525"/>
    </source>
</evidence>
<comment type="caution">
    <text evidence="24">The sequence shown here is derived from an EMBL/GenBank/DDBJ whole genome shotgun (WGS) entry which is preliminary data.</text>
</comment>
<dbReference type="Gene3D" id="1.10.1450.10">
    <property type="entry name" value="Tetraspanin"/>
    <property type="match status" value="1"/>
</dbReference>
<dbReference type="PROSITE" id="PS00421">
    <property type="entry name" value="TM4_1"/>
    <property type="match status" value="1"/>
</dbReference>
<organism evidence="24 25">
    <name type="scientific">Engystomops pustulosus</name>
    <name type="common">Tungara frog</name>
    <name type="synonym">Physalaemus pustulosus</name>
    <dbReference type="NCBI Taxonomy" id="76066"/>
    <lineage>
        <taxon>Eukaryota</taxon>
        <taxon>Metazoa</taxon>
        <taxon>Chordata</taxon>
        <taxon>Craniata</taxon>
        <taxon>Vertebrata</taxon>
        <taxon>Euteleostomi</taxon>
        <taxon>Amphibia</taxon>
        <taxon>Batrachia</taxon>
        <taxon>Anura</taxon>
        <taxon>Neobatrachia</taxon>
        <taxon>Hyloidea</taxon>
        <taxon>Leptodactylidae</taxon>
        <taxon>Leiuperinae</taxon>
        <taxon>Engystomops</taxon>
    </lineage>
</organism>
<dbReference type="GO" id="GO:0005576">
    <property type="term" value="C:extracellular region"/>
    <property type="evidence" value="ECO:0007669"/>
    <property type="project" value="UniProtKB-SubCell"/>
</dbReference>
<comment type="function">
    <text evidence="21">Functions as a cell surface receptor for TIMP1 and plays a role in the activation of cellular signaling cascades. Plays a role in the activation of ITGB1 and integrin signaling, leading to the activation of AKT, FAK/PTK2 and MAP kinases. Promotes cell survival, reorganization of the actin cytoskeleton, cell adhesion, spreading and migration, via its role in the activation of AKT and FAK/PTK2. Plays a role in VEGFA signaling via its role in regulating the internalization of KDR/VEGFR2. Plays a role in intracellular vesicular transport processes, and is required for normal trafficking of the PMEL luminal domain that is essential for the development and maturation of melanocytes. Plays a role in the adhesion of leukocytes onto endothelial cells via its role in the regulation of SELP trafficking. May play a role in mast cell degranulation in response to Ms4a2/FceRI stimulation, but not in mast cell degranulation in response to other stimuli.</text>
</comment>
<dbReference type="PIRSF" id="PIRSF002419">
    <property type="entry name" value="Tetraspanin"/>
    <property type="match status" value="1"/>
</dbReference>
<keyword evidence="16 23" id="KW-0472">Membrane</keyword>
<evidence type="ECO:0000256" key="10">
    <source>
        <dbReference type="ARBA" id="ARBA00022475"/>
    </source>
</evidence>
<evidence type="ECO:0000256" key="3">
    <source>
        <dbReference type="ARBA" id="ARBA00004223"/>
    </source>
</evidence>
<evidence type="ECO:0000256" key="18">
    <source>
        <dbReference type="ARBA" id="ARBA00023180"/>
    </source>
</evidence>
<evidence type="ECO:0000256" key="2">
    <source>
        <dbReference type="ARBA" id="ARBA00004155"/>
    </source>
</evidence>
<dbReference type="PRINTS" id="PR00259">
    <property type="entry name" value="TMFOUR"/>
</dbReference>
<name>A0AAV7CL74_ENGPU</name>
<feature type="transmembrane region" description="Helical" evidence="23">
    <location>
        <begin position="55"/>
        <end position="76"/>
    </location>
</feature>
<evidence type="ECO:0000256" key="5">
    <source>
        <dbReference type="ARBA" id="ARBA00004550"/>
    </source>
</evidence>
<dbReference type="InterPro" id="IPR018499">
    <property type="entry name" value="Tetraspanin/Peripherin"/>
</dbReference>
<dbReference type="GO" id="GO:1900746">
    <property type="term" value="P:regulation of vascular endothelial growth factor signaling pathway"/>
    <property type="evidence" value="ECO:0007669"/>
    <property type="project" value="TreeGrafter"/>
</dbReference>
<dbReference type="GO" id="GO:0015031">
    <property type="term" value="P:protein transport"/>
    <property type="evidence" value="ECO:0007669"/>
    <property type="project" value="UniProtKB-KW"/>
</dbReference>
<evidence type="ECO:0000256" key="21">
    <source>
        <dbReference type="ARBA" id="ARBA00043922"/>
    </source>
</evidence>
<evidence type="ECO:0000256" key="17">
    <source>
        <dbReference type="ARBA" id="ARBA00023139"/>
    </source>
</evidence>
<dbReference type="GO" id="GO:0009986">
    <property type="term" value="C:cell surface"/>
    <property type="evidence" value="ECO:0007669"/>
    <property type="project" value="UniProtKB-SubCell"/>
</dbReference>
<keyword evidence="11" id="KW-0964">Secreted</keyword>
<dbReference type="EMBL" id="WNYA01000002">
    <property type="protein sequence ID" value="KAG8585822.1"/>
    <property type="molecule type" value="Genomic_DNA"/>
</dbReference>
<keyword evidence="15 23" id="KW-1133">Transmembrane helix</keyword>
<evidence type="ECO:0000256" key="9">
    <source>
        <dbReference type="ARBA" id="ARBA00022448"/>
    </source>
</evidence>
<evidence type="ECO:0000313" key="24">
    <source>
        <dbReference type="EMBL" id="KAG8585823.1"/>
    </source>
</evidence>
<keyword evidence="17" id="KW-0564">Palmitate</keyword>
<keyword evidence="19" id="KW-0458">Lysosome</keyword>
<gene>
    <name evidence="24" type="ORF">GDO81_005161</name>
</gene>
<dbReference type="GO" id="GO:0005765">
    <property type="term" value="C:lysosomal membrane"/>
    <property type="evidence" value="ECO:0007669"/>
    <property type="project" value="UniProtKB-SubCell"/>
</dbReference>
<dbReference type="GO" id="GO:0042470">
    <property type="term" value="C:melanosome"/>
    <property type="evidence" value="ECO:0007669"/>
    <property type="project" value="UniProtKB-SubCell"/>
</dbReference>
<keyword evidence="14" id="KW-0653">Protein transport</keyword>
<evidence type="ECO:0000256" key="6">
    <source>
        <dbReference type="ARBA" id="ARBA00004559"/>
    </source>
</evidence>
<keyword evidence="12 23" id="KW-0812">Transmembrane</keyword>
<comment type="subunit">
    <text evidence="22">Interacts with TIMP1 and ITGB1 and recruits TIMP1 to ITGB1. Interacts with CD9. Identified in a complex with CD9 and ITGB3. Interacts with PMEL. Interacts with KDR/VEGFR2; identified in a complex with ITGB1 and KDR/VEGFR2 and is required to recruit KDR to ITGB1 complexes. Interacts with SYT7.</text>
</comment>
<keyword evidence="25" id="KW-1185">Reference proteome</keyword>
<dbReference type="GO" id="GO:0031902">
    <property type="term" value="C:late endosome membrane"/>
    <property type="evidence" value="ECO:0007669"/>
    <property type="project" value="UniProtKB-SubCell"/>
</dbReference>
<keyword evidence="18" id="KW-0325">Glycoprotein</keyword>
<dbReference type="GO" id="GO:0005886">
    <property type="term" value="C:plasma membrane"/>
    <property type="evidence" value="ECO:0007669"/>
    <property type="project" value="UniProtKB-SubCell"/>
</dbReference>
<dbReference type="InterPro" id="IPR018503">
    <property type="entry name" value="Tetraspanin_CS"/>
</dbReference>
<feature type="transmembrane region" description="Helical" evidence="23">
    <location>
        <begin position="204"/>
        <end position="229"/>
    </location>
</feature>
<feature type="transmembrane region" description="Helical" evidence="23">
    <location>
        <begin position="83"/>
        <end position="107"/>
    </location>
</feature>
<dbReference type="PANTHER" id="PTHR19282">
    <property type="entry name" value="TETRASPANIN"/>
    <property type="match status" value="1"/>
</dbReference>
<dbReference type="GO" id="GO:0030154">
    <property type="term" value="P:cell differentiation"/>
    <property type="evidence" value="ECO:0007669"/>
    <property type="project" value="UniProtKB-ARBA"/>
</dbReference>
<keyword evidence="13" id="KW-0967">Endosome</keyword>
<dbReference type="Proteomes" id="UP000824782">
    <property type="component" value="Unassembled WGS sequence"/>
</dbReference>
<evidence type="ECO:0000256" key="19">
    <source>
        <dbReference type="ARBA" id="ARBA00023228"/>
    </source>
</evidence>
<proteinExistence type="inferred from homology"/>
<dbReference type="SUPFAM" id="SSF48652">
    <property type="entry name" value="Tetraspanin"/>
    <property type="match status" value="1"/>
</dbReference>
<reference evidence="24" key="1">
    <citation type="thesis" date="2020" institute="ProQuest LLC" country="789 East Eisenhower Parkway, Ann Arbor, MI, USA">
        <title>Comparative Genomics and Chromosome Evolution.</title>
        <authorList>
            <person name="Mudd A.B."/>
        </authorList>
    </citation>
    <scope>NUCLEOTIDE SEQUENCE</scope>
    <source>
        <strain evidence="24">237g6f4</strain>
        <tissue evidence="24">Blood</tissue>
    </source>
</reference>
<dbReference type="FunFam" id="1.10.1450.10:FF:000019">
    <property type="entry name" value="Tetraspanin"/>
    <property type="match status" value="1"/>
</dbReference>
<evidence type="ECO:0000256" key="13">
    <source>
        <dbReference type="ARBA" id="ARBA00022753"/>
    </source>
</evidence>
<evidence type="ECO:0000256" key="8">
    <source>
        <dbReference type="ARBA" id="ARBA00006840"/>
    </source>
</evidence>
<protein>
    <recommendedName>
        <fullName evidence="23">Tetraspanin</fullName>
    </recommendedName>
</protein>
<sequence>MAVEGGMKCVKYLVFIFNFLFWICGCALIGLGIYVLVQMHNPQLFKNASTSGAPIVIIAVGVIIFFISFFGCCGAAKENYCMVTTFAVLLVLIFLVEIAAAIAGYVYRNQLQNAFTDSITDGMSKYSTSNDTAKAIDDMQKDLHCCGATNYTDWTKYDPFKGKTQVPDSCCRKISLNCGVNPTNDTIYTVGCVQEIETVLKKNIGIVAGVALGIAFFEVLGIVFACCLMKGIRSGYEVM</sequence>
<evidence type="ECO:0000256" key="20">
    <source>
        <dbReference type="ARBA" id="ARBA00023288"/>
    </source>
</evidence>
<keyword evidence="20" id="KW-0449">Lipoprotein</keyword>
<evidence type="ECO:0000256" key="14">
    <source>
        <dbReference type="ARBA" id="ARBA00022927"/>
    </source>
</evidence>
<evidence type="ECO:0000256" key="23">
    <source>
        <dbReference type="RuleBase" id="RU361218"/>
    </source>
</evidence>